<accession>A0A250I6X4</accession>
<evidence type="ECO:0000256" key="1">
    <source>
        <dbReference type="ARBA" id="ARBA00023002"/>
    </source>
</evidence>
<dbReference type="PANTHER" id="PTHR43157:SF31">
    <property type="entry name" value="PHOSPHATIDYLINOSITOL-GLYCAN BIOSYNTHESIS CLASS F PROTEIN"/>
    <property type="match status" value="1"/>
</dbReference>
<dbReference type="Gene3D" id="3.40.50.720">
    <property type="entry name" value="NAD(P)-binding Rossmann-like Domain"/>
    <property type="match status" value="1"/>
</dbReference>
<dbReference type="PANTHER" id="PTHR43157">
    <property type="entry name" value="PHOSPHATIDYLINOSITOL-GLYCAN BIOSYNTHESIS CLASS F PROTEIN-RELATED"/>
    <property type="match status" value="1"/>
</dbReference>
<dbReference type="InterPro" id="IPR036291">
    <property type="entry name" value="NAD(P)-bd_dom_sf"/>
</dbReference>
<dbReference type="Pfam" id="PF00106">
    <property type="entry name" value="adh_short"/>
    <property type="match status" value="1"/>
</dbReference>
<gene>
    <name evidence="3" type="ORF">MEBOL_000958</name>
</gene>
<keyword evidence="1" id="KW-0560">Oxidoreductase</keyword>
<dbReference type="OrthoDB" id="109589at2"/>
<protein>
    <submittedName>
        <fullName evidence="3">Short-chain dehydrogenase</fullName>
    </submittedName>
</protein>
<dbReference type="SUPFAM" id="SSF51735">
    <property type="entry name" value="NAD(P)-binding Rossmann-fold domains"/>
    <property type="match status" value="1"/>
</dbReference>
<name>A0A250I6X4_9BACT</name>
<dbReference type="EMBL" id="CP022163">
    <property type="protein sequence ID" value="ATB27515.1"/>
    <property type="molecule type" value="Genomic_DNA"/>
</dbReference>
<dbReference type="Proteomes" id="UP000217289">
    <property type="component" value="Chromosome"/>
</dbReference>
<keyword evidence="4" id="KW-1185">Reference proteome</keyword>
<evidence type="ECO:0000256" key="2">
    <source>
        <dbReference type="RuleBase" id="RU000363"/>
    </source>
</evidence>
<dbReference type="CDD" id="cd05327">
    <property type="entry name" value="retinol-DH_like_SDR_c_like"/>
    <property type="match status" value="1"/>
</dbReference>
<comment type="similarity">
    <text evidence="2">Belongs to the short-chain dehydrogenases/reductases (SDR) family.</text>
</comment>
<dbReference type="RefSeq" id="WP_095976309.1">
    <property type="nucleotide sequence ID" value="NZ_CP022163.1"/>
</dbReference>
<reference evidence="3 4" key="1">
    <citation type="submission" date="2017-06" db="EMBL/GenBank/DDBJ databases">
        <authorList>
            <person name="Kim H.J."/>
            <person name="Triplett B.A."/>
        </authorList>
    </citation>
    <scope>NUCLEOTIDE SEQUENCE [LARGE SCALE GENOMIC DNA]</scope>
    <source>
        <strain evidence="3 4">DSM 14713</strain>
    </source>
</reference>
<sequence length="279" mass="30515">MRGRMCLVTGASQGIGKETAVGLARQGATVVLLCRDRARGEAAVQDVQARGNGGEVSLLLADLSSMREVRRVAQEFRERYSRLDVLVNNVGGIYMERRLSAEGNEMTLATNHLSAFLLTGLLLELVVASPQGRIVNVSSSLHRLARLDLQDLQNERRYGGLKAYCRSKLCNALFTHELARRLKETRATANFLHPGAVASGFGRNNAGFFGWLVRAVAPFHLTPEQGARTLIHLASAPEVARVSGGYFEDCKQRRPSSSSSDDALARQLWEHSARLTGLT</sequence>
<dbReference type="GO" id="GO:0016491">
    <property type="term" value="F:oxidoreductase activity"/>
    <property type="evidence" value="ECO:0007669"/>
    <property type="project" value="UniProtKB-KW"/>
</dbReference>
<dbReference type="PRINTS" id="PR00080">
    <property type="entry name" value="SDRFAMILY"/>
</dbReference>
<dbReference type="InterPro" id="IPR002347">
    <property type="entry name" value="SDR_fam"/>
</dbReference>
<dbReference type="AlphaFoldDB" id="A0A250I6X4"/>
<evidence type="ECO:0000313" key="3">
    <source>
        <dbReference type="EMBL" id="ATB27515.1"/>
    </source>
</evidence>
<dbReference type="KEGG" id="mbd:MEBOL_000958"/>
<organism evidence="3 4">
    <name type="scientific">Melittangium boletus DSM 14713</name>
    <dbReference type="NCBI Taxonomy" id="1294270"/>
    <lineage>
        <taxon>Bacteria</taxon>
        <taxon>Pseudomonadati</taxon>
        <taxon>Myxococcota</taxon>
        <taxon>Myxococcia</taxon>
        <taxon>Myxococcales</taxon>
        <taxon>Cystobacterineae</taxon>
        <taxon>Archangiaceae</taxon>
        <taxon>Melittangium</taxon>
    </lineage>
</organism>
<dbReference type="PRINTS" id="PR00081">
    <property type="entry name" value="GDHRDH"/>
</dbReference>
<proteinExistence type="inferred from homology"/>
<evidence type="ECO:0000313" key="4">
    <source>
        <dbReference type="Proteomes" id="UP000217289"/>
    </source>
</evidence>